<keyword evidence="1" id="KW-1133">Transmembrane helix</keyword>
<accession>A0A6J6MBY3</accession>
<protein>
    <submittedName>
        <fullName evidence="2">Unannotated protein</fullName>
    </submittedName>
</protein>
<keyword evidence="1" id="KW-0472">Membrane</keyword>
<dbReference type="EMBL" id="CAEZWY010000051">
    <property type="protein sequence ID" value="CAB4671352.1"/>
    <property type="molecule type" value="Genomic_DNA"/>
</dbReference>
<evidence type="ECO:0000313" key="2">
    <source>
        <dbReference type="EMBL" id="CAB4671352.1"/>
    </source>
</evidence>
<dbReference type="AlphaFoldDB" id="A0A6J6MBY3"/>
<sequence>MPDLIQVKSLPLAVAVSPALVQVAPALGVAAIAGVVNPKTSKESMDSKVGIDLEAIRIGVI</sequence>
<name>A0A6J6MBY3_9ZZZZ</name>
<keyword evidence="1" id="KW-0812">Transmembrane</keyword>
<feature type="transmembrane region" description="Helical" evidence="1">
    <location>
        <begin position="12"/>
        <end position="36"/>
    </location>
</feature>
<gene>
    <name evidence="2" type="ORF">UFOPK2312_00585</name>
</gene>
<proteinExistence type="predicted"/>
<reference evidence="2" key="1">
    <citation type="submission" date="2020-05" db="EMBL/GenBank/DDBJ databases">
        <authorList>
            <person name="Chiriac C."/>
            <person name="Salcher M."/>
            <person name="Ghai R."/>
            <person name="Kavagutti S V."/>
        </authorList>
    </citation>
    <scope>NUCLEOTIDE SEQUENCE</scope>
</reference>
<organism evidence="2">
    <name type="scientific">freshwater metagenome</name>
    <dbReference type="NCBI Taxonomy" id="449393"/>
    <lineage>
        <taxon>unclassified sequences</taxon>
        <taxon>metagenomes</taxon>
        <taxon>ecological metagenomes</taxon>
    </lineage>
</organism>
<evidence type="ECO:0000256" key="1">
    <source>
        <dbReference type="SAM" id="Phobius"/>
    </source>
</evidence>